<evidence type="ECO:0000313" key="2">
    <source>
        <dbReference type="EnsemblMetazoa" id="XP_003249650"/>
    </source>
</evidence>
<reference evidence="2" key="1">
    <citation type="submission" date="2021-01" db="UniProtKB">
        <authorList>
            <consortium name="EnsemblMetazoa"/>
        </authorList>
    </citation>
    <scope>IDENTIFICATION</scope>
    <source>
        <strain evidence="2">DH4</strain>
    </source>
</reference>
<keyword evidence="3" id="KW-1185">Reference proteome</keyword>
<dbReference type="Proteomes" id="UP000005203">
    <property type="component" value="Linkage group LG14"/>
</dbReference>
<proteinExistence type="predicted"/>
<organism evidence="2">
    <name type="scientific">Apis mellifera</name>
    <name type="common">Honeybee</name>
    <dbReference type="NCBI Taxonomy" id="7460"/>
    <lineage>
        <taxon>Eukaryota</taxon>
        <taxon>Metazoa</taxon>
        <taxon>Ecdysozoa</taxon>
        <taxon>Arthropoda</taxon>
        <taxon>Hexapoda</taxon>
        <taxon>Insecta</taxon>
        <taxon>Pterygota</taxon>
        <taxon>Neoptera</taxon>
        <taxon>Endopterygota</taxon>
        <taxon>Hymenoptera</taxon>
        <taxon>Apocrita</taxon>
        <taxon>Aculeata</taxon>
        <taxon>Apoidea</taxon>
        <taxon>Anthophila</taxon>
        <taxon>Apidae</taxon>
        <taxon>Apis</taxon>
    </lineage>
</organism>
<gene>
    <name evidence="4" type="primary">LOC100576767</name>
</gene>
<evidence type="ECO:0000313" key="3">
    <source>
        <dbReference type="Proteomes" id="UP000005203"/>
    </source>
</evidence>
<dbReference type="AlphaFoldDB" id="A0A7M7LN04"/>
<protein>
    <submittedName>
        <fullName evidence="4">Uncharacterized protein LOC100576767 isoform X1</fullName>
    </submittedName>
</protein>
<feature type="chain" id="PRO_5044660291" evidence="1">
    <location>
        <begin position="19"/>
        <end position="103"/>
    </location>
</feature>
<dbReference type="GeneID" id="100576767"/>
<dbReference type="RefSeq" id="XP_003249650.2">
    <property type="nucleotide sequence ID" value="XM_003249602.4"/>
</dbReference>
<reference evidence="4" key="2">
    <citation type="submission" date="2025-04" db="UniProtKB">
        <authorList>
            <consortium name="RefSeq"/>
        </authorList>
    </citation>
    <scope>IDENTIFICATION</scope>
    <source>
        <strain evidence="4">DH4</strain>
        <tissue evidence="4">Whole body</tissue>
    </source>
</reference>
<accession>A0A8B6XT06</accession>
<feature type="signal peptide" evidence="1">
    <location>
        <begin position="1"/>
        <end position="18"/>
    </location>
</feature>
<evidence type="ECO:0000313" key="4">
    <source>
        <dbReference type="RefSeq" id="XP_003249650.2"/>
    </source>
</evidence>
<dbReference type="KEGG" id="ame:100576767"/>
<keyword evidence="1" id="KW-0732">Signal</keyword>
<accession>A0A7M7LN04</accession>
<dbReference type="EnsemblMetazoa" id="XM_003249602">
    <property type="protein sequence ID" value="XP_003249650"/>
    <property type="gene ID" value="LOC100576767"/>
</dbReference>
<name>A0A7M7LN04_APIME</name>
<sequence length="103" mass="12015">MGLFVTFTYFFLFGGRVAEDGNKRSSKKHEVSDISIQWREKYGTGLRDIRRWAMLDNEARTREMLKESCVYHLNRSPCILTVVVIKVIARNLLLSMIENDDIT</sequence>
<evidence type="ECO:0000256" key="1">
    <source>
        <dbReference type="SAM" id="SignalP"/>
    </source>
</evidence>